<dbReference type="OrthoDB" id="9809364at2"/>
<accession>A0A3D9GZZ1</accession>
<evidence type="ECO:0000313" key="7">
    <source>
        <dbReference type="EMBL" id="RED42815.1"/>
    </source>
</evidence>
<comment type="subcellular location">
    <subcellularLocation>
        <location evidence="1">Cell outer membrane</location>
    </subcellularLocation>
</comment>
<dbReference type="Gene3D" id="3.30.1330.60">
    <property type="entry name" value="OmpA-like domain"/>
    <property type="match status" value="1"/>
</dbReference>
<dbReference type="EMBL" id="QRDV01000008">
    <property type="protein sequence ID" value="RED42815.1"/>
    <property type="molecule type" value="Genomic_DNA"/>
</dbReference>
<reference evidence="7 8" key="1">
    <citation type="submission" date="2018-07" db="EMBL/GenBank/DDBJ databases">
        <title>Genomic Encyclopedia of Type Strains, Phase III (KMG-III): the genomes of soil and plant-associated and newly described type strains.</title>
        <authorList>
            <person name="Whitman W."/>
        </authorList>
    </citation>
    <scope>NUCLEOTIDE SEQUENCE [LARGE SCALE GENOMIC DNA]</scope>
    <source>
        <strain evidence="7 8">CECT 7946</strain>
    </source>
</reference>
<evidence type="ECO:0000259" key="6">
    <source>
        <dbReference type="PROSITE" id="PS51123"/>
    </source>
</evidence>
<dbReference type="RefSeq" id="WP_115818447.1">
    <property type="nucleotide sequence ID" value="NZ_QRDV01000008.1"/>
</dbReference>
<evidence type="ECO:0000256" key="4">
    <source>
        <dbReference type="PROSITE-ProRule" id="PRU00473"/>
    </source>
</evidence>
<dbReference type="PROSITE" id="PS51123">
    <property type="entry name" value="OMPA_2"/>
    <property type="match status" value="1"/>
</dbReference>
<dbReference type="InterPro" id="IPR011042">
    <property type="entry name" value="6-blade_b-propeller_TolB-like"/>
</dbReference>
<evidence type="ECO:0000256" key="3">
    <source>
        <dbReference type="ARBA" id="ARBA00023237"/>
    </source>
</evidence>
<evidence type="ECO:0000256" key="5">
    <source>
        <dbReference type="SAM" id="SignalP"/>
    </source>
</evidence>
<gene>
    <name evidence="7" type="ORF">DFQ10_108223</name>
</gene>
<dbReference type="InterPro" id="IPR011990">
    <property type="entry name" value="TPR-like_helical_dom_sf"/>
</dbReference>
<dbReference type="Gene3D" id="1.25.40.10">
    <property type="entry name" value="Tetratricopeptide repeat domain"/>
    <property type="match status" value="1"/>
</dbReference>
<sequence length="661" mass="75569">MKTLSKYILLTIVLVFSVNAFAQNGKIQSVKNDYRNFAYVKTSEVLLEVANKGYKSVDLFQKLANSFYFQNKMEEAAKWYGELMELNEVIDPEYYFRYALALKGIKDYENSDKWMEKFNALKPNDLRGKAFLSKVDYKSAIDELSREDIEIVNLDINTELSDFGTTEYENGIVFASARSGGRKYRWNEEPYLDLFSAEKIDSVTFGDVKSIGEKVNTKFHESSAVFSPNGKYMFFTRNNYFKARYKEDETGINRLQLYRATLNEDGVWDDLHKIHFNSIDYSVAHPALNLTGTKLYFASDMPGTFGQSDIFVVDVNDDGTLGEPENLGSSINTEGQESFPFVNTNGDLYYSSTGFPGLGGLDVFVSKELDQKVKAGSSRNFPIENIGKPVNSEWDDFGYYENLVTKRVYFSSNREGGKGSDDIYTFDITELKLEVEGVVQDKNSLELMPDSTVILFDKDGNEIERVTVGEDGYFKFDVEPKKEYLIRVIKDKYTSDEIRITTPNKKQELKVELLIEQDEQQIEPCDDLAKVLDIPIIYFDFDKSQIRYDAEIELQKVLAVLTKYPTMHIDIRSHTDCRGTASYNEKLSERRAQSTRKYLINKGVAAERLTAKGYGESRLVNDCGCEPSNESSCSEEEHQLNRRSEFIITSINGKTCDEDKE</sequence>
<evidence type="ECO:0000256" key="2">
    <source>
        <dbReference type="ARBA" id="ARBA00023136"/>
    </source>
</evidence>
<feature type="signal peptide" evidence="5">
    <location>
        <begin position="1"/>
        <end position="22"/>
    </location>
</feature>
<evidence type="ECO:0000256" key="1">
    <source>
        <dbReference type="ARBA" id="ARBA00004442"/>
    </source>
</evidence>
<evidence type="ECO:0000313" key="8">
    <source>
        <dbReference type="Proteomes" id="UP000256980"/>
    </source>
</evidence>
<proteinExistence type="predicted"/>
<feature type="domain" description="OmpA-like" evidence="6">
    <location>
        <begin position="526"/>
        <end position="652"/>
    </location>
</feature>
<dbReference type="InterPro" id="IPR011659">
    <property type="entry name" value="WD40"/>
</dbReference>
<dbReference type="Gene3D" id="2.60.40.1120">
    <property type="entry name" value="Carboxypeptidase-like, regulatory domain"/>
    <property type="match status" value="1"/>
</dbReference>
<dbReference type="SUPFAM" id="SSF82171">
    <property type="entry name" value="DPP6 N-terminal domain-like"/>
    <property type="match status" value="1"/>
</dbReference>
<protein>
    <submittedName>
        <fullName evidence="7">Outer membrane protein OmpA-like peptidoglycan-associated protein</fullName>
    </submittedName>
</protein>
<dbReference type="Pfam" id="PF00691">
    <property type="entry name" value="OmpA"/>
    <property type="match status" value="1"/>
</dbReference>
<dbReference type="CDD" id="cd07185">
    <property type="entry name" value="OmpA_C-like"/>
    <property type="match status" value="1"/>
</dbReference>
<dbReference type="PRINTS" id="PR01021">
    <property type="entry name" value="OMPADOMAIN"/>
</dbReference>
<dbReference type="AlphaFoldDB" id="A0A3D9GZZ1"/>
<dbReference type="Gene3D" id="2.120.10.30">
    <property type="entry name" value="TolB, C-terminal domain"/>
    <property type="match status" value="1"/>
</dbReference>
<dbReference type="InterPro" id="IPR006664">
    <property type="entry name" value="OMP_bac"/>
</dbReference>
<organism evidence="7 8">
    <name type="scientific">Winogradskyella eximia</name>
    <dbReference type="NCBI Taxonomy" id="262006"/>
    <lineage>
        <taxon>Bacteria</taxon>
        <taxon>Pseudomonadati</taxon>
        <taxon>Bacteroidota</taxon>
        <taxon>Flavobacteriia</taxon>
        <taxon>Flavobacteriales</taxon>
        <taxon>Flavobacteriaceae</taxon>
        <taxon>Winogradskyella</taxon>
    </lineage>
</organism>
<keyword evidence="2 4" id="KW-0472">Membrane</keyword>
<keyword evidence="8" id="KW-1185">Reference proteome</keyword>
<dbReference type="PANTHER" id="PTHR30329">
    <property type="entry name" value="STATOR ELEMENT OF FLAGELLAR MOTOR COMPLEX"/>
    <property type="match status" value="1"/>
</dbReference>
<dbReference type="GO" id="GO:0009279">
    <property type="term" value="C:cell outer membrane"/>
    <property type="evidence" value="ECO:0007669"/>
    <property type="project" value="UniProtKB-SubCell"/>
</dbReference>
<dbReference type="InterPro" id="IPR050330">
    <property type="entry name" value="Bact_OuterMem_StrucFunc"/>
</dbReference>
<dbReference type="Proteomes" id="UP000256980">
    <property type="component" value="Unassembled WGS sequence"/>
</dbReference>
<comment type="caution">
    <text evidence="7">The sequence shown here is derived from an EMBL/GenBank/DDBJ whole genome shotgun (WGS) entry which is preliminary data.</text>
</comment>
<feature type="chain" id="PRO_5017683526" evidence="5">
    <location>
        <begin position="23"/>
        <end position="661"/>
    </location>
</feature>
<keyword evidence="5" id="KW-0732">Signal</keyword>
<dbReference type="Pfam" id="PF07676">
    <property type="entry name" value="PD40"/>
    <property type="match status" value="2"/>
</dbReference>
<keyword evidence="3" id="KW-0998">Cell outer membrane</keyword>
<dbReference type="InterPro" id="IPR036737">
    <property type="entry name" value="OmpA-like_sf"/>
</dbReference>
<dbReference type="SUPFAM" id="SSF48452">
    <property type="entry name" value="TPR-like"/>
    <property type="match status" value="1"/>
</dbReference>
<dbReference type="InterPro" id="IPR006665">
    <property type="entry name" value="OmpA-like"/>
</dbReference>
<dbReference type="SUPFAM" id="SSF103088">
    <property type="entry name" value="OmpA-like"/>
    <property type="match status" value="1"/>
</dbReference>
<name>A0A3D9GZZ1_9FLAO</name>
<dbReference type="PANTHER" id="PTHR30329:SF21">
    <property type="entry name" value="LIPOPROTEIN YIAD-RELATED"/>
    <property type="match status" value="1"/>
</dbReference>